<dbReference type="SUPFAM" id="SSF57701">
    <property type="entry name" value="Zn2/Cys6 DNA-binding domain"/>
    <property type="match status" value="1"/>
</dbReference>
<gene>
    <name evidence="8" type="ORF">NKR23_g1506</name>
</gene>
<dbReference type="PANTHER" id="PTHR31845:SF10">
    <property type="entry name" value="ZN(II)2CYS6 TRANSCRIPTION FACTOR (EUROFUNG)"/>
    <property type="match status" value="1"/>
</dbReference>
<feature type="region of interest" description="Disordered" evidence="6">
    <location>
        <begin position="557"/>
        <end position="584"/>
    </location>
</feature>
<evidence type="ECO:0000259" key="7">
    <source>
        <dbReference type="PROSITE" id="PS00463"/>
    </source>
</evidence>
<comment type="subcellular location">
    <subcellularLocation>
        <location evidence="1">Nucleus</location>
    </subcellularLocation>
</comment>
<evidence type="ECO:0000256" key="2">
    <source>
        <dbReference type="ARBA" id="ARBA00023015"/>
    </source>
</evidence>
<feature type="region of interest" description="Disordered" evidence="6">
    <location>
        <begin position="94"/>
        <end position="131"/>
    </location>
</feature>
<evidence type="ECO:0000313" key="9">
    <source>
        <dbReference type="Proteomes" id="UP001174694"/>
    </source>
</evidence>
<keyword evidence="2" id="KW-0805">Transcription regulation</keyword>
<dbReference type="Gene3D" id="4.10.240.10">
    <property type="entry name" value="Zn(2)-C6 fungal-type DNA-binding domain"/>
    <property type="match status" value="1"/>
</dbReference>
<protein>
    <submittedName>
        <fullName evidence="8">Fungal transcriptional regulatory protein</fullName>
    </submittedName>
</protein>
<dbReference type="GO" id="GO:0000976">
    <property type="term" value="F:transcription cis-regulatory region binding"/>
    <property type="evidence" value="ECO:0007669"/>
    <property type="project" value="TreeGrafter"/>
</dbReference>
<dbReference type="GO" id="GO:0008270">
    <property type="term" value="F:zinc ion binding"/>
    <property type="evidence" value="ECO:0007669"/>
    <property type="project" value="InterPro"/>
</dbReference>
<dbReference type="EMBL" id="JANBVO010000002">
    <property type="protein sequence ID" value="KAJ9156278.1"/>
    <property type="molecule type" value="Genomic_DNA"/>
</dbReference>
<evidence type="ECO:0000313" key="8">
    <source>
        <dbReference type="EMBL" id="KAJ9156278.1"/>
    </source>
</evidence>
<keyword evidence="3" id="KW-0238">DNA-binding</keyword>
<reference evidence="8" key="1">
    <citation type="submission" date="2022-07" db="EMBL/GenBank/DDBJ databases">
        <title>Fungi with potential for degradation of polypropylene.</title>
        <authorList>
            <person name="Gostincar C."/>
        </authorList>
    </citation>
    <scope>NUCLEOTIDE SEQUENCE</scope>
    <source>
        <strain evidence="8">EXF-13308</strain>
    </source>
</reference>
<sequence length="656" mass="73298">MAPPDVLLNHPLSPVRRERACLNCSRAKARCTFQDENVGRYCDRCHRLGTECQAQTTKSLRRPRQVKASTSRVADLESKLDGLVSLLAERAERAVPDQGTGSIPTPESLKHGRASGPEYDPGPSRNLHSNHHYQIPGQAAATSANPAFSLTWEQANLALRAYVTKFLPNFPFVVVDPSTTAEELSLRKPFLFRVVMLVASSVPRSRKKAMKKNVMAYLGQHLLVLEERKLDLLQGLLVFIAWGDIPFYLDRSITHLTHLAVGFAHNLGLVRSPAFFSHCHKLVTNPTAQDASEAMYHRDTRGLQDLQRAHDADEQRAYLGCYYLMSVNSAQFARRNTFKSPYVDMCAACLAQTQESCTDFILEKLVRLQQVVDKVAERFAGDRNADRSQSFAYLINDEMRPLRAQLDKVAESIDQVHPQFRLESNADVGTPMLLTATFWLHYNYVLVRLYEPATYLSDPPLDQGSLYRSQCLLSCLQAARAYFRTLLSLGPDGFIHRAFVSSAELISVLVIASRLLLLDDAEGWDLAAARRTLDFSATLDQLMGQFRAVGEIVRQRSGVASGGDERGEGSPGEEDGEMEMGGARDGEDPFRKYIDKIQFIQAWYNTRLNGASSSFTPTAEELAAYAVDWAAFDGQEHQFWLGLMGNGAWDFNMDGL</sequence>
<accession>A0AA38VWW8</accession>
<keyword evidence="4" id="KW-0804">Transcription</keyword>
<evidence type="ECO:0000256" key="6">
    <source>
        <dbReference type="SAM" id="MobiDB-lite"/>
    </source>
</evidence>
<dbReference type="CDD" id="cd12148">
    <property type="entry name" value="fungal_TF_MHR"/>
    <property type="match status" value="1"/>
</dbReference>
<feature type="domain" description="Zn(2)-C6 fungal-type" evidence="7">
    <location>
        <begin position="20"/>
        <end position="52"/>
    </location>
</feature>
<evidence type="ECO:0000256" key="5">
    <source>
        <dbReference type="ARBA" id="ARBA00023242"/>
    </source>
</evidence>
<dbReference type="AlphaFoldDB" id="A0AA38VWW8"/>
<dbReference type="PROSITE" id="PS00463">
    <property type="entry name" value="ZN2_CY6_FUNGAL_1"/>
    <property type="match status" value="1"/>
</dbReference>
<dbReference type="InterPro" id="IPR051089">
    <property type="entry name" value="prtT"/>
</dbReference>
<dbReference type="InterPro" id="IPR001138">
    <property type="entry name" value="Zn2Cys6_DnaBD"/>
</dbReference>
<evidence type="ECO:0000256" key="3">
    <source>
        <dbReference type="ARBA" id="ARBA00023125"/>
    </source>
</evidence>
<evidence type="ECO:0000256" key="1">
    <source>
        <dbReference type="ARBA" id="ARBA00004123"/>
    </source>
</evidence>
<organism evidence="8 9">
    <name type="scientific">Pleurostoma richardsiae</name>
    <dbReference type="NCBI Taxonomy" id="41990"/>
    <lineage>
        <taxon>Eukaryota</taxon>
        <taxon>Fungi</taxon>
        <taxon>Dikarya</taxon>
        <taxon>Ascomycota</taxon>
        <taxon>Pezizomycotina</taxon>
        <taxon>Sordariomycetes</taxon>
        <taxon>Sordariomycetidae</taxon>
        <taxon>Calosphaeriales</taxon>
        <taxon>Pleurostomataceae</taxon>
        <taxon>Pleurostoma</taxon>
    </lineage>
</organism>
<comment type="caution">
    <text evidence="8">The sequence shown here is derived from an EMBL/GenBank/DDBJ whole genome shotgun (WGS) entry which is preliminary data.</text>
</comment>
<dbReference type="PANTHER" id="PTHR31845">
    <property type="entry name" value="FINGER DOMAIN PROTEIN, PUTATIVE-RELATED"/>
    <property type="match status" value="1"/>
</dbReference>
<dbReference type="Proteomes" id="UP001174694">
    <property type="component" value="Unassembled WGS sequence"/>
</dbReference>
<dbReference type="GO" id="GO:0005634">
    <property type="term" value="C:nucleus"/>
    <property type="evidence" value="ECO:0007669"/>
    <property type="project" value="UniProtKB-SubCell"/>
</dbReference>
<keyword evidence="9" id="KW-1185">Reference proteome</keyword>
<keyword evidence="5" id="KW-0539">Nucleus</keyword>
<dbReference type="GO" id="GO:0000981">
    <property type="term" value="F:DNA-binding transcription factor activity, RNA polymerase II-specific"/>
    <property type="evidence" value="ECO:0007669"/>
    <property type="project" value="InterPro"/>
</dbReference>
<name>A0AA38VWW8_9PEZI</name>
<evidence type="ECO:0000256" key="4">
    <source>
        <dbReference type="ARBA" id="ARBA00023163"/>
    </source>
</evidence>
<dbReference type="InterPro" id="IPR036864">
    <property type="entry name" value="Zn2-C6_fun-type_DNA-bd_sf"/>
</dbReference>
<proteinExistence type="predicted"/>